<dbReference type="AlphaFoldDB" id="A0A9P8UC27"/>
<dbReference type="OrthoDB" id="4737882at2759"/>
<comment type="caution">
    <text evidence="1">The sequence shown here is derived from an EMBL/GenBank/DDBJ whole genome shotgun (WGS) entry which is preliminary data.</text>
</comment>
<dbReference type="EMBL" id="JAGPXC010000011">
    <property type="protein sequence ID" value="KAH6645650.1"/>
    <property type="molecule type" value="Genomic_DNA"/>
</dbReference>
<accession>A0A9P8UC27</accession>
<reference evidence="1" key="1">
    <citation type="journal article" date="2021" name="Nat. Commun.">
        <title>Genetic determinants of endophytism in the Arabidopsis root mycobiome.</title>
        <authorList>
            <person name="Mesny F."/>
            <person name="Miyauchi S."/>
            <person name="Thiergart T."/>
            <person name="Pickel B."/>
            <person name="Atanasova L."/>
            <person name="Karlsson M."/>
            <person name="Huettel B."/>
            <person name="Barry K.W."/>
            <person name="Haridas S."/>
            <person name="Chen C."/>
            <person name="Bauer D."/>
            <person name="Andreopoulos W."/>
            <person name="Pangilinan J."/>
            <person name="LaButti K."/>
            <person name="Riley R."/>
            <person name="Lipzen A."/>
            <person name="Clum A."/>
            <person name="Drula E."/>
            <person name="Henrissat B."/>
            <person name="Kohler A."/>
            <person name="Grigoriev I.V."/>
            <person name="Martin F.M."/>
            <person name="Hacquard S."/>
        </authorList>
    </citation>
    <scope>NUCLEOTIDE SEQUENCE</scope>
    <source>
        <strain evidence="1">MPI-SDFR-AT-0073</strain>
    </source>
</reference>
<keyword evidence="2" id="KW-1185">Reference proteome</keyword>
<proteinExistence type="predicted"/>
<gene>
    <name evidence="1" type="ORF">BKA67DRAFT_541832</name>
</gene>
<dbReference type="RefSeq" id="XP_045952164.1">
    <property type="nucleotide sequence ID" value="XM_046100995.1"/>
</dbReference>
<evidence type="ECO:0000313" key="2">
    <source>
        <dbReference type="Proteomes" id="UP000758603"/>
    </source>
</evidence>
<evidence type="ECO:0000313" key="1">
    <source>
        <dbReference type="EMBL" id="KAH6645650.1"/>
    </source>
</evidence>
<organism evidence="1 2">
    <name type="scientific">Truncatella angustata</name>
    <dbReference type="NCBI Taxonomy" id="152316"/>
    <lineage>
        <taxon>Eukaryota</taxon>
        <taxon>Fungi</taxon>
        <taxon>Dikarya</taxon>
        <taxon>Ascomycota</taxon>
        <taxon>Pezizomycotina</taxon>
        <taxon>Sordariomycetes</taxon>
        <taxon>Xylariomycetidae</taxon>
        <taxon>Amphisphaeriales</taxon>
        <taxon>Sporocadaceae</taxon>
        <taxon>Truncatella</taxon>
    </lineage>
</organism>
<sequence length="226" mass="25355">MSRHPVFHYSPWAALGLQTTQHPTESDVHKAYKKASLHSHNGERAQMGTPSHRWPTIDHLKDSMQYFHDLRNGGFSSFLYPPSRFEHYPRTFEPQHPVGDPKVFTECQTPGFVDCPECYMTIPQALEDQHLTSHSLRKCGFCPWLGSTESFEAHYAEKHACHCDVDSALDAHIAGQHTCLGCGKCFEDLQMHLESVLYSVEGTTGSLASTLLPSTRAPTALKNTET</sequence>
<dbReference type="GeneID" id="70129887"/>
<protein>
    <submittedName>
        <fullName evidence="1">Uncharacterized protein</fullName>
    </submittedName>
</protein>
<dbReference type="Proteomes" id="UP000758603">
    <property type="component" value="Unassembled WGS sequence"/>
</dbReference>
<name>A0A9P8UC27_9PEZI</name>